<evidence type="ECO:0000313" key="3">
    <source>
        <dbReference type="Proteomes" id="UP000691718"/>
    </source>
</evidence>
<dbReference type="OrthoDB" id="5954088at2759"/>
<name>A0A8S3XK18_PARAO</name>
<gene>
    <name evidence="2" type="ORF">PAPOLLO_LOCUS19408</name>
</gene>
<organism evidence="2 3">
    <name type="scientific">Parnassius apollo</name>
    <name type="common">Apollo butterfly</name>
    <name type="synonym">Papilio apollo</name>
    <dbReference type="NCBI Taxonomy" id="110799"/>
    <lineage>
        <taxon>Eukaryota</taxon>
        <taxon>Metazoa</taxon>
        <taxon>Ecdysozoa</taxon>
        <taxon>Arthropoda</taxon>
        <taxon>Hexapoda</taxon>
        <taxon>Insecta</taxon>
        <taxon>Pterygota</taxon>
        <taxon>Neoptera</taxon>
        <taxon>Endopterygota</taxon>
        <taxon>Lepidoptera</taxon>
        <taxon>Glossata</taxon>
        <taxon>Ditrysia</taxon>
        <taxon>Papilionoidea</taxon>
        <taxon>Papilionidae</taxon>
        <taxon>Parnassiinae</taxon>
        <taxon>Parnassini</taxon>
        <taxon>Parnassius</taxon>
        <taxon>Parnassius</taxon>
    </lineage>
</organism>
<keyword evidence="3" id="KW-1185">Reference proteome</keyword>
<evidence type="ECO:0000256" key="1">
    <source>
        <dbReference type="SAM" id="MobiDB-lite"/>
    </source>
</evidence>
<dbReference type="Proteomes" id="UP000691718">
    <property type="component" value="Unassembled WGS sequence"/>
</dbReference>
<dbReference type="AlphaFoldDB" id="A0A8S3XK18"/>
<feature type="region of interest" description="Disordered" evidence="1">
    <location>
        <begin position="1"/>
        <end position="44"/>
    </location>
</feature>
<dbReference type="EMBL" id="CAJQZP010001207">
    <property type="protein sequence ID" value="CAG5030101.1"/>
    <property type="molecule type" value="Genomic_DNA"/>
</dbReference>
<feature type="compositionally biased region" description="Polar residues" evidence="1">
    <location>
        <begin position="19"/>
        <end position="28"/>
    </location>
</feature>
<evidence type="ECO:0000313" key="2">
    <source>
        <dbReference type="EMBL" id="CAG5030101.1"/>
    </source>
</evidence>
<comment type="caution">
    <text evidence="2">The sequence shown here is derived from an EMBL/GenBank/DDBJ whole genome shotgun (WGS) entry which is preliminary data.</text>
</comment>
<proteinExistence type="predicted"/>
<reference evidence="2" key="1">
    <citation type="submission" date="2021-04" db="EMBL/GenBank/DDBJ databases">
        <authorList>
            <person name="Tunstrom K."/>
        </authorList>
    </citation>
    <scope>NUCLEOTIDE SEQUENCE</scope>
</reference>
<accession>A0A8S3XK18</accession>
<protein>
    <submittedName>
        <fullName evidence="2">(apollo) hypothetical protein</fullName>
    </submittedName>
</protein>
<sequence>MGRSPDRLSSSYHAAVRTGSPSMSNSSEPPLIPHAMSQSFDSPGLMYKKKHKRQGHASCALLTALWRMPLMNKKDHSVVIANDFGS</sequence>